<dbReference type="SUPFAM" id="SSF63825">
    <property type="entry name" value="YWTD domain"/>
    <property type="match status" value="1"/>
</dbReference>
<organism evidence="1 2">
    <name type="scientific">Actinoplanes palleronii</name>
    <dbReference type="NCBI Taxonomy" id="113570"/>
    <lineage>
        <taxon>Bacteria</taxon>
        <taxon>Bacillati</taxon>
        <taxon>Actinomycetota</taxon>
        <taxon>Actinomycetes</taxon>
        <taxon>Micromonosporales</taxon>
        <taxon>Micromonosporaceae</taxon>
        <taxon>Actinoplanes</taxon>
    </lineage>
</organism>
<gene>
    <name evidence="1" type="ORF">Apa02nite_087890</name>
</gene>
<evidence type="ECO:0000313" key="1">
    <source>
        <dbReference type="EMBL" id="GIE72681.1"/>
    </source>
</evidence>
<name>A0ABQ4BPU3_9ACTN</name>
<dbReference type="Gene3D" id="2.130.10.10">
    <property type="entry name" value="YVTN repeat-like/Quinoprotein amine dehydrogenase"/>
    <property type="match status" value="1"/>
</dbReference>
<dbReference type="EMBL" id="BOMS01000152">
    <property type="protein sequence ID" value="GIE72681.1"/>
    <property type="molecule type" value="Genomic_DNA"/>
</dbReference>
<dbReference type="RefSeq" id="WP_203830376.1">
    <property type="nucleotide sequence ID" value="NZ_BAAATY010000019.1"/>
</dbReference>
<proteinExistence type="predicted"/>
<evidence type="ECO:0000313" key="2">
    <source>
        <dbReference type="Proteomes" id="UP000624709"/>
    </source>
</evidence>
<sequence length="258" mass="26594">MGGPVGHAGVPAARPFAQNHLVFAHRALWVAQPGRLWRISPAAGVSSSPLPAGFAPAGLVGDGRWLWLTDGRGLLRVDPAAPARTVTVPLAEGVAQLGPGLYASGVNSATVRRLDPDTGRQVQAVDLGEPVLSLVGTGADVWATGTCGTLTRLADRHGVRVSDVSQDLPSVEASGSLWVGDEVRSQVVRVDAATGAVLARTPFTAADPDDPAFVLVAGHSTIWVVDRHVSRADPATNVITRVLPDADPLAVAVAAPPR</sequence>
<reference evidence="1 2" key="1">
    <citation type="submission" date="2021-01" db="EMBL/GenBank/DDBJ databases">
        <title>Whole genome shotgun sequence of Actinoplanes palleronii NBRC 14916.</title>
        <authorList>
            <person name="Komaki H."/>
            <person name="Tamura T."/>
        </authorList>
    </citation>
    <scope>NUCLEOTIDE SEQUENCE [LARGE SCALE GENOMIC DNA]</scope>
    <source>
        <strain evidence="1 2">NBRC 14916</strain>
    </source>
</reference>
<dbReference type="InterPro" id="IPR015943">
    <property type="entry name" value="WD40/YVTN_repeat-like_dom_sf"/>
</dbReference>
<accession>A0ABQ4BPU3</accession>
<dbReference type="Proteomes" id="UP000624709">
    <property type="component" value="Unassembled WGS sequence"/>
</dbReference>
<keyword evidence="2" id="KW-1185">Reference proteome</keyword>
<protein>
    <submittedName>
        <fullName evidence="1">Uncharacterized protein</fullName>
    </submittedName>
</protein>
<comment type="caution">
    <text evidence="1">The sequence shown here is derived from an EMBL/GenBank/DDBJ whole genome shotgun (WGS) entry which is preliminary data.</text>
</comment>